<keyword evidence="3" id="KW-0479">Metal-binding</keyword>
<name>A0A0R3M757_9BRAD</name>
<dbReference type="SUPFAM" id="SSF53448">
    <property type="entry name" value="Nucleotide-diphospho-sugar transferases"/>
    <property type="match status" value="1"/>
</dbReference>
<dbReference type="Pfam" id="PF01501">
    <property type="entry name" value="Glyco_transf_8"/>
    <property type="match status" value="1"/>
</dbReference>
<comment type="caution">
    <text evidence="4">The sequence shown here is derived from an EMBL/GenBank/DDBJ whole genome shotgun (WGS) entry which is preliminary data.</text>
</comment>
<evidence type="ECO:0008006" key="6">
    <source>
        <dbReference type="Google" id="ProtNLM"/>
    </source>
</evidence>
<proteinExistence type="predicted"/>
<evidence type="ECO:0000313" key="5">
    <source>
        <dbReference type="Proteomes" id="UP000051913"/>
    </source>
</evidence>
<dbReference type="Proteomes" id="UP000051913">
    <property type="component" value="Unassembled WGS sequence"/>
</dbReference>
<protein>
    <recommendedName>
        <fullName evidence="6">Glycosyl transferase</fullName>
    </recommendedName>
</protein>
<keyword evidence="5" id="KW-1185">Reference proteome</keyword>
<evidence type="ECO:0000256" key="1">
    <source>
        <dbReference type="ARBA" id="ARBA00022676"/>
    </source>
</evidence>
<dbReference type="STRING" id="1518501.CQ10_38870"/>
<sequence>MAVNAVVTIGDEDYILPSAATAISARKNLSRSDVVVIQYVVVKDETTLVSAVADRLAPSGIIVKPVKIDELAALSSYHTDKAVPISALSRLWLHRFLDNDVRKFLYLDGDVLVDAPLDPLFDLSVPSGGLLAADDCLCLYEHETRQPRRYWQPYLQSIGVAWRDYFNSGVLLVEREGWETLSADALKYLMNNAALCRSSDQTALNVVAGERRGRLPLRWNYQTEHMMVLDPRRIGVQPAIWHFAASPKPWDQAEWPWDDEFNRGFREAERTLNGLNVPRPPVNKVIFDEGRKHRRRQQNLQRWRFLYRRFRRSRKIRETL</sequence>
<reference evidence="4 5" key="1">
    <citation type="submission" date="2014-03" db="EMBL/GenBank/DDBJ databases">
        <title>Bradyrhizobium valentinum sp. nov., isolated from effective nodules of Lupinus mariae-josephae, a lupine endemic of basic-lime soils in Eastern Spain.</title>
        <authorList>
            <person name="Duran D."/>
            <person name="Rey L."/>
            <person name="Navarro A."/>
            <person name="Busquets A."/>
            <person name="Imperial J."/>
            <person name="Ruiz-Argueso T."/>
        </authorList>
    </citation>
    <scope>NUCLEOTIDE SEQUENCE [LARGE SCALE GENOMIC DNA]</scope>
    <source>
        <strain evidence="4 5">LmjM3</strain>
    </source>
</reference>
<dbReference type="Gene3D" id="3.90.550.10">
    <property type="entry name" value="Spore Coat Polysaccharide Biosynthesis Protein SpsA, Chain A"/>
    <property type="match status" value="1"/>
</dbReference>
<evidence type="ECO:0000256" key="2">
    <source>
        <dbReference type="ARBA" id="ARBA00022679"/>
    </source>
</evidence>
<dbReference type="GO" id="GO:0016757">
    <property type="term" value="F:glycosyltransferase activity"/>
    <property type="evidence" value="ECO:0007669"/>
    <property type="project" value="UniProtKB-KW"/>
</dbReference>
<keyword evidence="2" id="KW-0808">Transferase</keyword>
<dbReference type="GO" id="GO:0046872">
    <property type="term" value="F:metal ion binding"/>
    <property type="evidence" value="ECO:0007669"/>
    <property type="project" value="UniProtKB-KW"/>
</dbReference>
<dbReference type="InterPro" id="IPR029044">
    <property type="entry name" value="Nucleotide-diphossugar_trans"/>
</dbReference>
<dbReference type="OrthoDB" id="5672604at2"/>
<evidence type="ECO:0000313" key="4">
    <source>
        <dbReference type="EMBL" id="KRR03153.1"/>
    </source>
</evidence>
<dbReference type="EMBL" id="LLXX01000143">
    <property type="protein sequence ID" value="KRR03153.1"/>
    <property type="molecule type" value="Genomic_DNA"/>
</dbReference>
<accession>A0A0R3M757</accession>
<dbReference type="AlphaFoldDB" id="A0A0R3M757"/>
<dbReference type="RefSeq" id="WP_057852921.1">
    <property type="nucleotide sequence ID" value="NZ_LLXX01000143.1"/>
</dbReference>
<evidence type="ECO:0000256" key="3">
    <source>
        <dbReference type="ARBA" id="ARBA00022723"/>
    </source>
</evidence>
<dbReference type="PANTHER" id="PTHR13778">
    <property type="entry name" value="GLYCOSYLTRANSFERASE 8 DOMAIN-CONTAINING PROTEIN"/>
    <property type="match status" value="1"/>
</dbReference>
<gene>
    <name evidence="4" type="ORF">CP49_04205</name>
</gene>
<dbReference type="PANTHER" id="PTHR13778:SF47">
    <property type="entry name" value="LIPOPOLYSACCHARIDE 1,3-GALACTOSYLTRANSFERASE"/>
    <property type="match status" value="1"/>
</dbReference>
<dbReference type="InterPro" id="IPR050748">
    <property type="entry name" value="Glycosyltrans_8_dom-fam"/>
</dbReference>
<dbReference type="InterPro" id="IPR002495">
    <property type="entry name" value="Glyco_trans_8"/>
</dbReference>
<organism evidence="4 5">
    <name type="scientific">Bradyrhizobium valentinum</name>
    <dbReference type="NCBI Taxonomy" id="1518501"/>
    <lineage>
        <taxon>Bacteria</taxon>
        <taxon>Pseudomonadati</taxon>
        <taxon>Pseudomonadota</taxon>
        <taxon>Alphaproteobacteria</taxon>
        <taxon>Hyphomicrobiales</taxon>
        <taxon>Nitrobacteraceae</taxon>
        <taxon>Bradyrhizobium</taxon>
    </lineage>
</organism>
<keyword evidence="1" id="KW-0328">Glycosyltransferase</keyword>